<feature type="region of interest" description="Disordered" evidence="1">
    <location>
        <begin position="151"/>
        <end position="177"/>
    </location>
</feature>
<reference evidence="2" key="1">
    <citation type="journal article" date="2019" name="Sci. Rep.">
        <title>Draft genome of Tanacetum cinerariifolium, the natural source of mosquito coil.</title>
        <authorList>
            <person name="Yamashiro T."/>
            <person name="Shiraishi A."/>
            <person name="Satake H."/>
            <person name="Nakayama K."/>
        </authorList>
    </citation>
    <scope>NUCLEOTIDE SEQUENCE</scope>
</reference>
<gene>
    <name evidence="2" type="ORF">Tci_015697</name>
</gene>
<evidence type="ECO:0000256" key="1">
    <source>
        <dbReference type="SAM" id="MobiDB-lite"/>
    </source>
</evidence>
<comment type="caution">
    <text evidence="2">The sequence shown here is derived from an EMBL/GenBank/DDBJ whole genome shotgun (WGS) entry which is preliminary data.</text>
</comment>
<evidence type="ECO:0000313" key="2">
    <source>
        <dbReference type="EMBL" id="GEU43719.1"/>
    </source>
</evidence>
<accession>A0A6L2K3Y5</accession>
<organism evidence="2">
    <name type="scientific">Tanacetum cinerariifolium</name>
    <name type="common">Dalmatian daisy</name>
    <name type="synonym">Chrysanthemum cinerariifolium</name>
    <dbReference type="NCBI Taxonomy" id="118510"/>
    <lineage>
        <taxon>Eukaryota</taxon>
        <taxon>Viridiplantae</taxon>
        <taxon>Streptophyta</taxon>
        <taxon>Embryophyta</taxon>
        <taxon>Tracheophyta</taxon>
        <taxon>Spermatophyta</taxon>
        <taxon>Magnoliopsida</taxon>
        <taxon>eudicotyledons</taxon>
        <taxon>Gunneridae</taxon>
        <taxon>Pentapetalae</taxon>
        <taxon>asterids</taxon>
        <taxon>campanulids</taxon>
        <taxon>Asterales</taxon>
        <taxon>Asteraceae</taxon>
        <taxon>Asteroideae</taxon>
        <taxon>Anthemideae</taxon>
        <taxon>Anthemidinae</taxon>
        <taxon>Tanacetum</taxon>
    </lineage>
</organism>
<protein>
    <submittedName>
        <fullName evidence="2">Ribonuclease H-like domain-containing protein</fullName>
    </submittedName>
</protein>
<dbReference type="AlphaFoldDB" id="A0A6L2K3Y5"/>
<dbReference type="EMBL" id="BKCJ010001746">
    <property type="protein sequence ID" value="GEU43719.1"/>
    <property type="molecule type" value="Genomic_DNA"/>
</dbReference>
<name>A0A6L2K3Y5_TANCI</name>
<sequence>MSEQLLKDLRTSKINAITHKTGLESVEARLLVYNKNESVYEEDIKILKRYNAVPPPYTGNFLPQKPDLSCLEEFVNEPIVSELTVKKLVVETSQAKASADKPKDVKKNFGPLLIEDWISDSEDGVESKSKIEKETVKPSFAKIKFVKSKEKVKSPRKTTVKQVEKPKKNTHRHRGNQRNWNNMMSQRLGSNFEMYNKACYVCGSSDHLQANCNYHQQKVKNQNMVKPVWNHNQRVNHKIFAKKTHPHAKRNLVPRAVILKSGIVNTARQNFSKTVVLVNIAR</sequence>
<proteinExistence type="predicted"/>